<dbReference type="EMBL" id="JARZAK010000020">
    <property type="protein sequence ID" value="MDY7260264.1"/>
    <property type="molecule type" value="Genomic_DNA"/>
</dbReference>
<accession>A0ABU5HVQ3</accession>
<dbReference type="Proteomes" id="UP001292913">
    <property type="component" value="Unassembled WGS sequence"/>
</dbReference>
<keyword evidence="2" id="KW-1185">Reference proteome</keyword>
<protein>
    <submittedName>
        <fullName evidence="1">Uncharacterized protein</fullName>
    </submittedName>
</protein>
<reference evidence="1 2" key="1">
    <citation type="submission" date="2023-04" db="EMBL/GenBank/DDBJ databases">
        <title>Bacteroides pacosi sp. nov., isolated from the fecal material of an alpaca.</title>
        <authorList>
            <person name="Miller S."/>
            <person name="Hendry M."/>
            <person name="King J."/>
            <person name="Sankaranarayanan K."/>
            <person name="Lawson P.A."/>
        </authorList>
    </citation>
    <scope>NUCLEOTIDE SEQUENCE [LARGE SCALE GENOMIC DNA]</scope>
    <source>
        <strain evidence="1 2">A2-P53</strain>
    </source>
</reference>
<comment type="caution">
    <text evidence="1">The sequence shown here is derived from an EMBL/GenBank/DDBJ whole genome shotgun (WGS) entry which is preliminary data.</text>
</comment>
<sequence>MACETMILCIFGGGKCRPRWGVQRGLPLALLGNFQRYAVLRLGKFPNKLRYFLRKYPAACRPSVRLPFGGGCPCRLLLRTPTLFFPFRSVGGGAVVSVFKGSFAWGGRIQGFPDKYARSEARGRFIGKRRSRLTF</sequence>
<name>A0ABU5HVQ3_9BACE</name>
<evidence type="ECO:0000313" key="2">
    <source>
        <dbReference type="Proteomes" id="UP001292913"/>
    </source>
</evidence>
<dbReference type="RefSeq" id="WP_322019784.1">
    <property type="nucleotide sequence ID" value="NZ_JARZAK010000020.1"/>
</dbReference>
<evidence type="ECO:0000313" key="1">
    <source>
        <dbReference type="EMBL" id="MDY7260264.1"/>
    </source>
</evidence>
<gene>
    <name evidence="1" type="ORF">QHG74_21360</name>
</gene>
<organism evidence="1 2">
    <name type="scientific">Bacteroides vicugnae</name>
    <dbReference type="NCBI Taxonomy" id="3037989"/>
    <lineage>
        <taxon>Bacteria</taxon>
        <taxon>Pseudomonadati</taxon>
        <taxon>Bacteroidota</taxon>
        <taxon>Bacteroidia</taxon>
        <taxon>Bacteroidales</taxon>
        <taxon>Bacteroidaceae</taxon>
        <taxon>Bacteroides</taxon>
    </lineage>
</organism>
<proteinExistence type="predicted"/>